<name>G5GP02_9FIRM</name>
<dbReference type="HOGENOM" id="CLU_214258_0_0_9"/>
<comment type="caution">
    <text evidence="1">The sequence shown here is derived from an EMBL/GenBank/DDBJ whole genome shotgun (WGS) entry which is preliminary data.</text>
</comment>
<keyword evidence="2" id="KW-1185">Reference proteome</keyword>
<protein>
    <submittedName>
        <fullName evidence="1">Uncharacterized protein</fullName>
    </submittedName>
</protein>
<evidence type="ECO:0000313" key="1">
    <source>
        <dbReference type="EMBL" id="EHG21389.1"/>
    </source>
</evidence>
<dbReference type="EMBL" id="ACZM01000007">
    <property type="protein sequence ID" value="EHG21389.1"/>
    <property type="molecule type" value="Genomic_DNA"/>
</dbReference>
<evidence type="ECO:0000313" key="2">
    <source>
        <dbReference type="Proteomes" id="UP000004129"/>
    </source>
</evidence>
<accession>G5GP02</accession>
<dbReference type="Proteomes" id="UP000004129">
    <property type="component" value="Unassembled WGS sequence"/>
</dbReference>
<sequence>MVQIFCPVKKTNRTHSKGYVEDLSTQTGRKRCVKMAVLNLSVIP</sequence>
<proteinExistence type="predicted"/>
<dbReference type="eggNOG" id="ENOG502ZGWQ">
    <property type="taxonomic scope" value="Bacteria"/>
</dbReference>
<dbReference type="AlphaFoldDB" id="G5GP02"/>
<reference evidence="1 2" key="1">
    <citation type="submission" date="2011-08" db="EMBL/GenBank/DDBJ databases">
        <title>The Genome Sequence of Selenomonas infelix ATCC 43532.</title>
        <authorList>
            <consortium name="The Broad Institute Genome Sequencing Platform"/>
            <person name="Earl A."/>
            <person name="Ward D."/>
            <person name="Feldgarden M."/>
            <person name="Gevers D."/>
            <person name="Izard J."/>
            <person name="Blanton J.M."/>
            <person name="Baranova O.V."/>
            <person name="Dewhirst F.E."/>
            <person name="Young S.K."/>
            <person name="Zeng Q."/>
            <person name="Gargeya S."/>
            <person name="Fitzgerald M."/>
            <person name="Haas B."/>
            <person name="Abouelleil A."/>
            <person name="Alvarado L."/>
            <person name="Arachchi H.M."/>
            <person name="Berlin A."/>
            <person name="Brown A."/>
            <person name="Chapman S.B."/>
            <person name="Chen Z."/>
            <person name="Dunbar C."/>
            <person name="Freedman E."/>
            <person name="Gearin G."/>
            <person name="Gellesch M."/>
            <person name="Goldberg J."/>
            <person name="Griggs A."/>
            <person name="Gujja S."/>
            <person name="Heiman D."/>
            <person name="Howarth C."/>
            <person name="Larson L."/>
            <person name="Lui A."/>
            <person name="MacDonald P.J.P."/>
            <person name="Montmayeur A."/>
            <person name="Murphy C."/>
            <person name="Neiman D."/>
            <person name="Pearson M."/>
            <person name="Priest M."/>
            <person name="Roberts A."/>
            <person name="Saif S."/>
            <person name="Shea T."/>
            <person name="Shenoy N."/>
            <person name="Sisk P."/>
            <person name="Stolte C."/>
            <person name="Sykes S."/>
            <person name="Wortman J."/>
            <person name="Nusbaum C."/>
            <person name="Birren B."/>
        </authorList>
    </citation>
    <scope>NUCLEOTIDE SEQUENCE [LARGE SCALE GENOMIC DNA]</scope>
    <source>
        <strain evidence="1 2">ATCC 43532</strain>
    </source>
</reference>
<organism evidence="1 2">
    <name type="scientific">Selenomonas infelix ATCC 43532</name>
    <dbReference type="NCBI Taxonomy" id="679201"/>
    <lineage>
        <taxon>Bacteria</taxon>
        <taxon>Bacillati</taxon>
        <taxon>Bacillota</taxon>
        <taxon>Negativicutes</taxon>
        <taxon>Selenomonadales</taxon>
        <taxon>Selenomonadaceae</taxon>
        <taxon>Selenomonas</taxon>
    </lineage>
</organism>
<gene>
    <name evidence="1" type="ORF">HMPREF9334_00806</name>
</gene>